<feature type="binding site" evidence="12">
    <location>
        <position position="38"/>
    </location>
    <ligand>
        <name>Mg(2+)</name>
        <dbReference type="ChEBI" id="CHEBI:18420"/>
    </ligand>
</feature>
<organism evidence="15">
    <name type="scientific">Cladocopium goreaui</name>
    <dbReference type="NCBI Taxonomy" id="2562237"/>
    <lineage>
        <taxon>Eukaryota</taxon>
        <taxon>Sar</taxon>
        <taxon>Alveolata</taxon>
        <taxon>Dinophyceae</taxon>
        <taxon>Suessiales</taxon>
        <taxon>Symbiodiniaceae</taxon>
        <taxon>Cladocopium</taxon>
    </lineage>
</organism>
<keyword evidence="10" id="KW-0449">Lipoprotein</keyword>
<keyword evidence="6" id="KW-0931">ER-Golgi transport</keyword>
<evidence type="ECO:0000256" key="14">
    <source>
        <dbReference type="SAM" id="Phobius"/>
    </source>
</evidence>
<sequence>MGNAVTKLRYSLTRMCYKINGSPEVKMLMVGLESAGKSTVLQKLQLGKVATSTPFEGFQVESLQYKNTSITVLDLGGEGQEKLRPKWRQYFKGTTRLIFVVDSTDRDRLEEAREELHLMLNEEEMSNAVLLLWANKQDLPNAMSKNELIDALGLNTLRRRQWFIQTSCALSGDGLYEGMDWLTTRKVARGVAQHEMFVCTNFVFSSHAATHLCAKTRQSPQERLCSSHDPAVVVADDVMLFRGPAEGGFPFLPQEDQVPMKVLVTGRAVKRPWLQKGELFLNQDDFLAFSHRLNLMTYQALEDFGPAGCFAADPAPPPVLVLSACGLADPEHRQPRGGIAQALKTWRTMWSGYFQAVVIACGDRETAAIIDRVVNTEAGNGNGGRSGKLLIGSGENDDMFQQHQAPGPIPPPSLPLDFSCPVCPDCCLWIERQALQGPWMSGTRAGILAELVAIREDLVGLADRLDRLQAQVEGLGVEDFELVDGGSVRGLPAGVAAKAAPAPLTSDRERTSAAEQTGRFFVRCLANLPGGDSGRSRVKLQNRLYVVVRSIRGQVFNPVRVLSRFSEARELVTETGVGSNFGDSIFAGFASQWEAKIAVQEVALVAFDDQKGFLVALPASAWDKRVDKRKLKPGTINKVLKVAVGGSTEEDRLQAAEGKTINSWIGWLSEAFVPSISFGEEVATSGFVDRDSGDPCFPFAEALVEAAKDKFQVRHPGEEEVPPDRLTALENQFGQLRGSLEELLKFHRAGGGGGSGYVTAEEVPGGLSKSPPKTAGKVKAKAKVKGPPVGPPPGLGAVHDFPGLDPGTVAAALQAGVPRSQLETISRVTLGRPAKLGDFPAEEEAADGDGSVMEVEQEQEDMPADPMARALVQLTTIVGHLSKKAKLDPLEDALEGLSGSGSVEQPSGLARKHAALIAALKKTFKENPKRIWEIIESNMADEFDLRVSQPNVPGLSFTARGWAEHRSRIMGYARSVRATWTLSGVLDALRNGCVDEARARCCLGLAQLEQESLDHGSFLLAQEFSLEPPAPLSSFQAHALPDVTEMPHTRLMDSRWVDAFAHRLKEVDNYVEMRKKLGQKSKAAPAIPSHPPKTGGKAKGKGTSGHALADSRVDEGDPLPGSSTSQPLALFGRGKPESAQSSAQHGAVDKPGSVCPLSSDEGILPEVQLGDDSSARVPKHIPGAGASSIRIWASWSNWHQDLFASSTPFSRFYKAQCSRWLAANSQAVREEDQVWPMPLPYRRFAGKGICDRERGFRRLLNLQVSYLNFLHLGGRSPPSGICGPMPLSSKQKEVVARLRRLSEAWSLLDELHAADMGRTAAKQEKQEQVLGCLTKMCTAAVGDLKKYRLQRSCVTQGHEKDDLGIIIDDFVIMQKVSWDAQELYMVDASNWGDAVADELPEGEVAYEEHPVWESAARCLDFSLVWKRRAKSQRHINVGEMRAYLKAEAVAGLRACDQRVPVGGDSQVVIGAVCKGRSASECLNEELRRSLPQLLGNGIYSTPGYVRSAHNPADDPTRGKSLRSPSCYLPQWWIDADLGDFSGIDEFLSSCDLLPEQLAGYDSLAKLNLKEPDLLDKSICSSRHRKQKISVKEKLRSRKASEVSNEVSPSDEPYPWSQEIYDIFLFFGKEQFIFGSDERFPPVQPGFIDLYSGKKGFARACSKLGATWILTVDILDGPQCDLLDGATRIRIEKLLKVGACLCFSAAPICASFSTAITPAVRSPLEPRGIQPIRPGMVKKIADGNRSVRLKILDRDSRSLLPVIRGGSTKLKWSGPMFLRISKPKPGRRGMGRVQHAKISQESIVSFLVLQNQPLSPSAKEWHWKLELMQLSYNPVFANIARRMATIREAPVSHSGSLRPDQPRKNGRRSSGAGIMFLTEAGSRWRFQDEFCYFSTCTTVHVEICTIGIEFLYSFYVRLDMYYWFLIDFFVRLMRFVFGFWLGSDGFVTQQKHR</sequence>
<dbReference type="Proteomes" id="UP001152797">
    <property type="component" value="Unassembled WGS sequence"/>
</dbReference>
<evidence type="ECO:0000256" key="5">
    <source>
        <dbReference type="ARBA" id="ARBA00022741"/>
    </source>
</evidence>
<keyword evidence="5 11" id="KW-0547">Nucleotide-binding</keyword>
<evidence type="ECO:0000313" key="17">
    <source>
        <dbReference type="EMBL" id="CAL4807687.1"/>
    </source>
</evidence>
<dbReference type="GO" id="GO:0005525">
    <property type="term" value="F:GTP binding"/>
    <property type="evidence" value="ECO:0007669"/>
    <property type="project" value="UniProtKB-KW"/>
</dbReference>
<feature type="binding site" evidence="11">
    <location>
        <position position="77"/>
    </location>
    <ligand>
        <name>GTP</name>
        <dbReference type="ChEBI" id="CHEBI:37565"/>
    </ligand>
</feature>
<dbReference type="Pfam" id="PF00025">
    <property type="entry name" value="Arf"/>
    <property type="match status" value="1"/>
</dbReference>
<evidence type="ECO:0000256" key="2">
    <source>
        <dbReference type="ARBA" id="ARBA00010290"/>
    </source>
</evidence>
<gene>
    <name evidence="15" type="ORF">C1SCF055_LOCUS44794</name>
</gene>
<dbReference type="SUPFAM" id="SSF52540">
    <property type="entry name" value="P-loop containing nucleoside triphosphate hydrolases"/>
    <property type="match status" value="1"/>
</dbReference>
<evidence type="ECO:0000256" key="12">
    <source>
        <dbReference type="PIRSR" id="PIRSR606689-2"/>
    </source>
</evidence>
<accession>A0A9P1GT72</accession>
<evidence type="ECO:0000256" key="10">
    <source>
        <dbReference type="ARBA" id="ARBA00023288"/>
    </source>
</evidence>
<dbReference type="InterPro" id="IPR027417">
    <property type="entry name" value="P-loop_NTPase"/>
</dbReference>
<name>A0A9P1GT72_9DINO</name>
<comment type="caution">
    <text evidence="15">The sequence shown here is derived from an EMBL/GenBank/DDBJ whole genome shotgun (WGS) entry which is preliminary data.</text>
</comment>
<dbReference type="SMART" id="SM00177">
    <property type="entry name" value="ARF"/>
    <property type="match status" value="1"/>
</dbReference>
<dbReference type="SMART" id="SM00178">
    <property type="entry name" value="SAR"/>
    <property type="match status" value="1"/>
</dbReference>
<dbReference type="GO" id="GO:0003924">
    <property type="term" value="F:GTPase activity"/>
    <property type="evidence" value="ECO:0007669"/>
    <property type="project" value="InterPro"/>
</dbReference>
<keyword evidence="14" id="KW-0472">Membrane</keyword>
<protein>
    <submittedName>
        <fullName evidence="17">PPM-type phosphatase domain-containing protein</fullName>
    </submittedName>
</protein>
<feature type="binding site" evidence="11">
    <location>
        <begin position="31"/>
        <end position="38"/>
    </location>
    <ligand>
        <name>GTP</name>
        <dbReference type="ChEBI" id="CHEBI:37565"/>
    </ligand>
</feature>
<dbReference type="GO" id="GO:0005794">
    <property type="term" value="C:Golgi apparatus"/>
    <property type="evidence" value="ECO:0007669"/>
    <property type="project" value="UniProtKB-SubCell"/>
</dbReference>
<comment type="similarity">
    <text evidence="2">Belongs to the small GTPase superfamily. Arf family.</text>
</comment>
<evidence type="ECO:0000256" key="8">
    <source>
        <dbReference type="ARBA" id="ARBA00023034"/>
    </source>
</evidence>
<evidence type="ECO:0000256" key="4">
    <source>
        <dbReference type="ARBA" id="ARBA00022707"/>
    </source>
</evidence>
<keyword evidence="14" id="KW-1133">Transmembrane helix</keyword>
<dbReference type="NCBIfam" id="TIGR00231">
    <property type="entry name" value="small_GTP"/>
    <property type="match status" value="1"/>
</dbReference>
<evidence type="ECO:0000256" key="11">
    <source>
        <dbReference type="PIRSR" id="PIRSR606689-1"/>
    </source>
</evidence>
<feature type="region of interest" description="Disordered" evidence="13">
    <location>
        <begin position="1076"/>
        <end position="1160"/>
    </location>
</feature>
<keyword evidence="12" id="KW-0460">Magnesium</keyword>
<dbReference type="PANTHER" id="PTHR11711">
    <property type="entry name" value="ADP RIBOSYLATION FACTOR-RELATED"/>
    <property type="match status" value="1"/>
</dbReference>
<keyword evidence="7" id="KW-0653">Protein transport</keyword>
<evidence type="ECO:0000256" key="9">
    <source>
        <dbReference type="ARBA" id="ARBA00023134"/>
    </source>
</evidence>
<dbReference type="FunFam" id="3.40.50.300:FF:003500">
    <property type="entry name" value="ADP-ribosylation factor 1"/>
    <property type="match status" value="1"/>
</dbReference>
<evidence type="ECO:0000313" key="15">
    <source>
        <dbReference type="EMBL" id="CAI4020375.1"/>
    </source>
</evidence>
<keyword evidence="9 11" id="KW-0342">GTP-binding</keyword>
<dbReference type="InterPro" id="IPR024156">
    <property type="entry name" value="Small_GTPase_ARF"/>
</dbReference>
<evidence type="ECO:0000313" key="16">
    <source>
        <dbReference type="EMBL" id="CAL1173750.1"/>
    </source>
</evidence>
<evidence type="ECO:0000256" key="7">
    <source>
        <dbReference type="ARBA" id="ARBA00022927"/>
    </source>
</evidence>
<feature type="transmembrane region" description="Helical" evidence="14">
    <location>
        <begin position="1919"/>
        <end position="1942"/>
    </location>
</feature>
<dbReference type="InterPro" id="IPR006689">
    <property type="entry name" value="Small_GTPase_ARF/SAR"/>
</dbReference>
<dbReference type="PROSITE" id="PS51417">
    <property type="entry name" value="ARF"/>
    <property type="match status" value="1"/>
</dbReference>
<evidence type="ECO:0000256" key="1">
    <source>
        <dbReference type="ARBA" id="ARBA00004555"/>
    </source>
</evidence>
<comment type="subcellular location">
    <subcellularLocation>
        <location evidence="1">Golgi apparatus</location>
    </subcellularLocation>
</comment>
<evidence type="ECO:0000256" key="3">
    <source>
        <dbReference type="ARBA" id="ARBA00022448"/>
    </source>
</evidence>
<dbReference type="GO" id="GO:0016192">
    <property type="term" value="P:vesicle-mediated transport"/>
    <property type="evidence" value="ECO:0007669"/>
    <property type="project" value="UniProtKB-KW"/>
</dbReference>
<keyword evidence="18" id="KW-1185">Reference proteome</keyword>
<keyword evidence="4" id="KW-0519">Myristate</keyword>
<feature type="binding site" evidence="11">
    <location>
        <begin position="135"/>
        <end position="138"/>
    </location>
    <ligand>
        <name>GTP</name>
        <dbReference type="ChEBI" id="CHEBI:37565"/>
    </ligand>
</feature>
<keyword evidence="14" id="KW-0812">Transmembrane</keyword>
<evidence type="ECO:0000256" key="6">
    <source>
        <dbReference type="ARBA" id="ARBA00022892"/>
    </source>
</evidence>
<dbReference type="PRINTS" id="PR00328">
    <property type="entry name" value="SAR1GTPBP"/>
</dbReference>
<evidence type="ECO:0000256" key="13">
    <source>
        <dbReference type="SAM" id="MobiDB-lite"/>
    </source>
</evidence>
<dbReference type="EMBL" id="CAMXCT030006806">
    <property type="protein sequence ID" value="CAL4807687.1"/>
    <property type="molecule type" value="Genomic_DNA"/>
</dbReference>
<dbReference type="GO" id="GO:0015031">
    <property type="term" value="P:protein transport"/>
    <property type="evidence" value="ECO:0007669"/>
    <property type="project" value="UniProtKB-KW"/>
</dbReference>
<dbReference type="EMBL" id="CAMXCT010006806">
    <property type="protein sequence ID" value="CAI4020375.1"/>
    <property type="molecule type" value="Genomic_DNA"/>
</dbReference>
<proteinExistence type="inferred from homology"/>
<keyword evidence="12" id="KW-0479">Metal-binding</keyword>
<dbReference type="EMBL" id="CAMXCT020006806">
    <property type="protein sequence ID" value="CAL1173750.1"/>
    <property type="molecule type" value="Genomic_DNA"/>
</dbReference>
<evidence type="ECO:0000313" key="18">
    <source>
        <dbReference type="Proteomes" id="UP001152797"/>
    </source>
</evidence>
<reference evidence="16" key="2">
    <citation type="submission" date="2024-04" db="EMBL/GenBank/DDBJ databases">
        <authorList>
            <person name="Chen Y."/>
            <person name="Shah S."/>
            <person name="Dougan E. K."/>
            <person name="Thang M."/>
            <person name="Chan C."/>
        </authorList>
    </citation>
    <scope>NUCLEOTIDE SEQUENCE [LARGE SCALE GENOMIC DNA]</scope>
</reference>
<dbReference type="Gene3D" id="3.40.50.300">
    <property type="entry name" value="P-loop containing nucleotide triphosphate hydrolases"/>
    <property type="match status" value="1"/>
</dbReference>
<reference evidence="15" key="1">
    <citation type="submission" date="2022-10" db="EMBL/GenBank/DDBJ databases">
        <authorList>
            <person name="Chen Y."/>
            <person name="Dougan E. K."/>
            <person name="Chan C."/>
            <person name="Rhodes N."/>
            <person name="Thang M."/>
        </authorList>
    </citation>
    <scope>NUCLEOTIDE SEQUENCE</scope>
</reference>
<dbReference type="InterPro" id="IPR005225">
    <property type="entry name" value="Small_GTP-bd"/>
</dbReference>
<keyword evidence="8" id="KW-0333">Golgi apparatus</keyword>
<dbReference type="GO" id="GO:0046872">
    <property type="term" value="F:metal ion binding"/>
    <property type="evidence" value="ECO:0007669"/>
    <property type="project" value="UniProtKB-KW"/>
</dbReference>
<keyword evidence="3" id="KW-0813">Transport</keyword>
<feature type="region of interest" description="Disordered" evidence="13">
    <location>
        <begin position="1849"/>
        <end position="1869"/>
    </location>
</feature>